<evidence type="ECO:0000259" key="2">
    <source>
        <dbReference type="Pfam" id="PF05617"/>
    </source>
</evidence>
<evidence type="ECO:0000256" key="1">
    <source>
        <dbReference type="ARBA" id="ARBA00022729"/>
    </source>
</evidence>
<evidence type="ECO:0000313" key="3">
    <source>
        <dbReference type="EMBL" id="OVA12400.1"/>
    </source>
</evidence>
<dbReference type="AlphaFoldDB" id="A0A200QPL4"/>
<comment type="caution">
    <text evidence="3">The sequence shown here is derived from an EMBL/GenBank/DDBJ whole genome shotgun (WGS) entry which is preliminary data.</text>
</comment>
<dbReference type="InterPro" id="IPR008502">
    <property type="entry name" value="Prolamin-like"/>
</dbReference>
<dbReference type="Proteomes" id="UP000195402">
    <property type="component" value="Unassembled WGS sequence"/>
</dbReference>
<keyword evidence="4" id="KW-1185">Reference proteome</keyword>
<dbReference type="FunCoup" id="A0A200QPL4">
    <property type="interactions" value="31"/>
</dbReference>
<name>A0A200QPL4_MACCD</name>
<dbReference type="PANTHER" id="PTHR31207">
    <property type="entry name" value="ECA1 GAMETOGENESIS FAMILY PROTEIN (DUF784)-RELATED-RELATED"/>
    <property type="match status" value="1"/>
</dbReference>
<organism evidence="3 4">
    <name type="scientific">Macleaya cordata</name>
    <name type="common">Five-seeded plume-poppy</name>
    <name type="synonym">Bocconia cordata</name>
    <dbReference type="NCBI Taxonomy" id="56857"/>
    <lineage>
        <taxon>Eukaryota</taxon>
        <taxon>Viridiplantae</taxon>
        <taxon>Streptophyta</taxon>
        <taxon>Embryophyta</taxon>
        <taxon>Tracheophyta</taxon>
        <taxon>Spermatophyta</taxon>
        <taxon>Magnoliopsida</taxon>
        <taxon>Ranunculales</taxon>
        <taxon>Papaveraceae</taxon>
        <taxon>Papaveroideae</taxon>
        <taxon>Macleaya</taxon>
    </lineage>
</organism>
<dbReference type="PANTHER" id="PTHR31207:SF35">
    <property type="entry name" value="PROLAMIN-LIKE DOMAIN-CONTAINING PROTEIN"/>
    <property type="match status" value="1"/>
</dbReference>
<feature type="domain" description="Prolamin-like" evidence="2">
    <location>
        <begin position="46"/>
        <end position="115"/>
    </location>
</feature>
<keyword evidence="1" id="KW-0732">Signal</keyword>
<gene>
    <name evidence="3" type="ORF">BVC80_1795g43</name>
</gene>
<dbReference type="EMBL" id="MVGT01001384">
    <property type="protein sequence ID" value="OVA12400.1"/>
    <property type="molecule type" value="Genomic_DNA"/>
</dbReference>
<accession>A0A200QPL4</accession>
<evidence type="ECO:0000313" key="4">
    <source>
        <dbReference type="Proteomes" id="UP000195402"/>
    </source>
</evidence>
<dbReference type="InterPro" id="IPR040220">
    <property type="entry name" value="DD11"/>
</dbReference>
<reference evidence="3 4" key="1">
    <citation type="journal article" date="2017" name="Mol. Plant">
        <title>The Genome of Medicinal Plant Macleaya cordata Provides New Insights into Benzylisoquinoline Alkaloids Metabolism.</title>
        <authorList>
            <person name="Liu X."/>
            <person name="Liu Y."/>
            <person name="Huang P."/>
            <person name="Ma Y."/>
            <person name="Qing Z."/>
            <person name="Tang Q."/>
            <person name="Cao H."/>
            <person name="Cheng P."/>
            <person name="Zheng Y."/>
            <person name="Yuan Z."/>
            <person name="Zhou Y."/>
            <person name="Liu J."/>
            <person name="Tang Z."/>
            <person name="Zhuo Y."/>
            <person name="Zhang Y."/>
            <person name="Yu L."/>
            <person name="Huang J."/>
            <person name="Yang P."/>
            <person name="Peng Q."/>
            <person name="Zhang J."/>
            <person name="Jiang W."/>
            <person name="Zhang Z."/>
            <person name="Lin K."/>
            <person name="Ro D.K."/>
            <person name="Chen X."/>
            <person name="Xiong X."/>
            <person name="Shang Y."/>
            <person name="Huang S."/>
            <person name="Zeng J."/>
        </authorList>
    </citation>
    <scope>NUCLEOTIDE SEQUENCE [LARGE SCALE GENOMIC DNA]</scope>
    <source>
        <strain evidence="4">cv. BLH2017</strain>
        <tissue evidence="3">Root</tissue>
    </source>
</reference>
<dbReference type="OrthoDB" id="1368054at2759"/>
<dbReference type="Pfam" id="PF05617">
    <property type="entry name" value="Prolamin_like"/>
    <property type="match status" value="1"/>
</dbReference>
<protein>
    <submittedName>
        <fullName evidence="3">Prolamin-like domain</fullName>
    </submittedName>
</protein>
<proteinExistence type="predicted"/>
<dbReference type="OMA" id="NEASYDC"/>
<sequence length="128" mass="13670">MAALGLGSDAADAPSNVIDLGTIPTNPHEGLPPEPYPGYYDYLDFCTAKVPVECGGKLVEALLNTNEASYDCCQNLIEMGKDCHDTLVKTIASMEEYKSYASILPQRGSEVWNYCAHVAAAAPTPSLV</sequence>
<dbReference type="InParanoid" id="A0A200QPL4"/>